<evidence type="ECO:0000256" key="1">
    <source>
        <dbReference type="SAM" id="MobiDB-lite"/>
    </source>
</evidence>
<reference evidence="2 3" key="1">
    <citation type="submission" date="2019-04" db="EMBL/GenBank/DDBJ databases">
        <title>High contiguity whole genome sequence and gene annotation resource for two Venturia nashicola isolates.</title>
        <authorList>
            <person name="Prokchorchik M."/>
            <person name="Won K."/>
            <person name="Lee Y."/>
            <person name="Choi E.D."/>
            <person name="Segonzac C."/>
            <person name="Sohn K.H."/>
        </authorList>
    </citation>
    <scope>NUCLEOTIDE SEQUENCE [LARGE SCALE GENOMIC DNA]</scope>
    <source>
        <strain evidence="2 3">PRI2</strain>
    </source>
</reference>
<dbReference type="AlphaFoldDB" id="A0A4Z1P500"/>
<proteinExistence type="predicted"/>
<dbReference type="Proteomes" id="UP000298493">
    <property type="component" value="Unassembled WGS sequence"/>
</dbReference>
<comment type="caution">
    <text evidence="2">The sequence shown here is derived from an EMBL/GenBank/DDBJ whole genome shotgun (WGS) entry which is preliminary data.</text>
</comment>
<feature type="compositionally biased region" description="Basic and acidic residues" evidence="1">
    <location>
        <begin position="131"/>
        <end position="141"/>
    </location>
</feature>
<sequence length="157" mass="17867">MRNEIGTLQRVLVDVRLVYLDSLRGSKAARNVDGSTIAAETGVDVLLYRTRLEKEESSVDVIRIHLSSPVQHTMPFCLIVGEKNLVGVSISACVLASRPTPQRNCLEWSERAEGRKLHSLQGLKDHYHIESDNRRHERSYEQAKFPPIFDNKSETHF</sequence>
<dbReference type="EMBL" id="SNSC02000005">
    <property type="protein sequence ID" value="TID24053.1"/>
    <property type="molecule type" value="Genomic_DNA"/>
</dbReference>
<protein>
    <submittedName>
        <fullName evidence="2">Uncharacterized protein</fullName>
    </submittedName>
</protein>
<evidence type="ECO:0000313" key="3">
    <source>
        <dbReference type="Proteomes" id="UP000298493"/>
    </source>
</evidence>
<evidence type="ECO:0000313" key="2">
    <source>
        <dbReference type="EMBL" id="TID24053.1"/>
    </source>
</evidence>
<gene>
    <name evidence="2" type="ORF">E6O75_ATG02418</name>
</gene>
<organism evidence="2 3">
    <name type="scientific">Venturia nashicola</name>
    <dbReference type="NCBI Taxonomy" id="86259"/>
    <lineage>
        <taxon>Eukaryota</taxon>
        <taxon>Fungi</taxon>
        <taxon>Dikarya</taxon>
        <taxon>Ascomycota</taxon>
        <taxon>Pezizomycotina</taxon>
        <taxon>Dothideomycetes</taxon>
        <taxon>Pleosporomycetidae</taxon>
        <taxon>Venturiales</taxon>
        <taxon>Venturiaceae</taxon>
        <taxon>Venturia</taxon>
    </lineage>
</organism>
<feature type="region of interest" description="Disordered" evidence="1">
    <location>
        <begin position="131"/>
        <end position="157"/>
    </location>
</feature>
<name>A0A4Z1P500_9PEZI</name>
<accession>A0A4Z1P500</accession>
<keyword evidence="3" id="KW-1185">Reference proteome</keyword>